<dbReference type="KEGG" id="mng:MNEG_12342"/>
<gene>
    <name evidence="1" type="ORF">MNEG_12342</name>
</gene>
<accession>A0A0D2M2R2</accession>
<reference evidence="1 2" key="1">
    <citation type="journal article" date="2013" name="BMC Genomics">
        <title>Reconstruction of the lipid metabolism for the microalga Monoraphidium neglectum from its genome sequence reveals characteristics suitable for biofuel production.</title>
        <authorList>
            <person name="Bogen C."/>
            <person name="Al-Dilaimi A."/>
            <person name="Albersmeier A."/>
            <person name="Wichmann J."/>
            <person name="Grundmann M."/>
            <person name="Rupp O."/>
            <person name="Lauersen K.J."/>
            <person name="Blifernez-Klassen O."/>
            <person name="Kalinowski J."/>
            <person name="Goesmann A."/>
            <person name="Mussgnug J.H."/>
            <person name="Kruse O."/>
        </authorList>
    </citation>
    <scope>NUCLEOTIDE SEQUENCE [LARGE SCALE GENOMIC DNA]</scope>
    <source>
        <strain evidence="1 2">SAG 48.87</strain>
    </source>
</reference>
<keyword evidence="2" id="KW-1185">Reference proteome</keyword>
<dbReference type="Proteomes" id="UP000054498">
    <property type="component" value="Unassembled WGS sequence"/>
</dbReference>
<evidence type="ECO:0000313" key="2">
    <source>
        <dbReference type="Proteomes" id="UP000054498"/>
    </source>
</evidence>
<evidence type="ECO:0000313" key="1">
    <source>
        <dbReference type="EMBL" id="KIY95621.1"/>
    </source>
</evidence>
<name>A0A0D2M2R2_9CHLO</name>
<proteinExistence type="predicted"/>
<sequence length="67" mass="6932">MNVYHPSALSGATASSAAAAHLRSKQALMELLRARALDKAAHARQRTLQARAAALLRAQRAGGAGVV</sequence>
<dbReference type="EMBL" id="KK103415">
    <property type="protein sequence ID" value="KIY95621.1"/>
    <property type="molecule type" value="Genomic_DNA"/>
</dbReference>
<protein>
    <submittedName>
        <fullName evidence="1">Uncharacterized protein</fullName>
    </submittedName>
</protein>
<dbReference type="GeneID" id="25729695"/>
<organism evidence="1 2">
    <name type="scientific">Monoraphidium neglectum</name>
    <dbReference type="NCBI Taxonomy" id="145388"/>
    <lineage>
        <taxon>Eukaryota</taxon>
        <taxon>Viridiplantae</taxon>
        <taxon>Chlorophyta</taxon>
        <taxon>core chlorophytes</taxon>
        <taxon>Chlorophyceae</taxon>
        <taxon>CS clade</taxon>
        <taxon>Sphaeropleales</taxon>
        <taxon>Selenastraceae</taxon>
        <taxon>Monoraphidium</taxon>
    </lineage>
</organism>
<dbReference type="AlphaFoldDB" id="A0A0D2M2R2"/>
<dbReference type="RefSeq" id="XP_013894641.1">
    <property type="nucleotide sequence ID" value="XM_014039187.1"/>
</dbReference>